<name>A0A5Y5LW51_CAMJU</name>
<dbReference type="EMBL" id="AAJBVI010000048">
    <property type="protein sequence ID" value="ECK4414570.1"/>
    <property type="molecule type" value="Genomic_DNA"/>
</dbReference>
<protein>
    <submittedName>
        <fullName evidence="1">3-deoxy-D-manno-octulosonic acid transferase</fullName>
    </submittedName>
</protein>
<gene>
    <name evidence="1" type="ORF">FRM11_05720</name>
</gene>
<dbReference type="AlphaFoldDB" id="A0A5Y5LW51"/>
<organism evidence="1">
    <name type="scientific">Campylobacter jejuni</name>
    <dbReference type="NCBI Taxonomy" id="197"/>
    <lineage>
        <taxon>Bacteria</taxon>
        <taxon>Pseudomonadati</taxon>
        <taxon>Campylobacterota</taxon>
        <taxon>Epsilonproteobacteria</taxon>
        <taxon>Campylobacterales</taxon>
        <taxon>Campylobacteraceae</taxon>
        <taxon>Campylobacter</taxon>
    </lineage>
</organism>
<comment type="caution">
    <text evidence="1">The sequence shown here is derived from an EMBL/GenBank/DDBJ whole genome shotgun (WGS) entry which is preliminary data.</text>
</comment>
<dbReference type="GO" id="GO:0016740">
    <property type="term" value="F:transferase activity"/>
    <property type="evidence" value="ECO:0007669"/>
    <property type="project" value="UniProtKB-KW"/>
</dbReference>
<reference evidence="1" key="1">
    <citation type="submission" date="2019-08" db="EMBL/GenBank/DDBJ databases">
        <authorList>
            <consortium name="PulseNet: The National Subtyping Network for Foodborne Disease Surveillance"/>
            <person name="Tarr C.L."/>
            <person name="Trees E."/>
            <person name="Katz L.S."/>
            <person name="Carleton-Romer H.A."/>
            <person name="Stroika S."/>
            <person name="Kucerova Z."/>
            <person name="Roache K.F."/>
            <person name="Sabol A.L."/>
            <person name="Besser J."/>
            <person name="Gerner-Smidt P."/>
        </authorList>
    </citation>
    <scope>NUCLEOTIDE SEQUENCE</scope>
    <source>
        <strain evidence="1">PNUSAC010494</strain>
    </source>
</reference>
<feature type="non-terminal residue" evidence="1">
    <location>
        <position position="1"/>
    </location>
</feature>
<evidence type="ECO:0000313" key="1">
    <source>
        <dbReference type="EMBL" id="ECK4414570.1"/>
    </source>
</evidence>
<sequence>IHYLNLKAKISKKENLDLIIQTIQKGIDARKSL</sequence>
<proteinExistence type="predicted"/>
<keyword evidence="1" id="KW-0808">Transferase</keyword>
<accession>A0A5Y5LW51</accession>